<dbReference type="RefSeq" id="WP_072709943.1">
    <property type="nucleotide sequence ID" value="NZ_FRCF01000005.1"/>
</dbReference>
<proteinExistence type="predicted"/>
<dbReference type="Proteomes" id="UP000184206">
    <property type="component" value="Unassembled WGS sequence"/>
</dbReference>
<evidence type="ECO:0000313" key="1">
    <source>
        <dbReference type="EMBL" id="SHM08703.1"/>
    </source>
</evidence>
<protein>
    <submittedName>
        <fullName evidence="1">Uncharacterized protein</fullName>
    </submittedName>
</protein>
<sequence>MAKKMITIYNVRGDSTEIVQPDAVENLIGVFSRKIDTTQFIHVELDEGKTLLINPNLVTSVSIQEIENRQY</sequence>
<dbReference type="AlphaFoldDB" id="A0A1M7FXE6"/>
<dbReference type="OrthoDB" id="2390162at2"/>
<dbReference type="EMBL" id="FRCF01000005">
    <property type="protein sequence ID" value="SHM08703.1"/>
    <property type="molecule type" value="Genomic_DNA"/>
</dbReference>
<name>A0A1M7FXE6_9BACL</name>
<gene>
    <name evidence="1" type="ORF">SAMN02745189_01515</name>
</gene>
<reference evidence="1 2" key="1">
    <citation type="submission" date="2016-11" db="EMBL/GenBank/DDBJ databases">
        <authorList>
            <person name="Jaros S."/>
            <person name="Januszkiewicz K."/>
            <person name="Wedrychowicz H."/>
        </authorList>
    </citation>
    <scope>NUCLEOTIDE SEQUENCE [LARGE SCALE GENOMIC DNA]</scope>
    <source>
        <strain evidence="1 2">DSM 16010</strain>
    </source>
</reference>
<dbReference type="STRING" id="1123231.SAMN02745189_01515"/>
<organism evidence="1 2">
    <name type="scientific">Lacicoccus alkaliphilus DSM 16010</name>
    <dbReference type="NCBI Taxonomy" id="1123231"/>
    <lineage>
        <taxon>Bacteria</taxon>
        <taxon>Bacillati</taxon>
        <taxon>Bacillota</taxon>
        <taxon>Bacilli</taxon>
        <taxon>Bacillales</taxon>
        <taxon>Salinicoccaceae</taxon>
        <taxon>Lacicoccus</taxon>
    </lineage>
</organism>
<accession>A0A1M7FXE6</accession>
<keyword evidence="2" id="KW-1185">Reference proteome</keyword>
<evidence type="ECO:0000313" key="2">
    <source>
        <dbReference type="Proteomes" id="UP000184206"/>
    </source>
</evidence>